<evidence type="ECO:0000313" key="4">
    <source>
        <dbReference type="Proteomes" id="UP000712570"/>
    </source>
</evidence>
<sequence length="311" mass="34121">MRPSWVYGLVLLLAGCSAPERASYQGYAEGDYVYIASSQAGRLDQLWVKRGQQVPAKAPLFALDAEKEMAAQNQAQQQAEAAHSQWQDLQSGKRAPEIAVIAEQLIQARATAHDALRQKNRISQLYAEHAVSQAQTDEALAAAESSAARVRELQNQQQVAALPARDQQLKAARAQWSAAEAALQQARWLVEQKSVASPKSALVVDTLYREGEWVKAGAPVVKLLPPEQIKLRFFVPESALSQFKLGQPIKATCDQCAAQILAKVDYISALAEYTPPVIYSEQTRSKLVYRLEAALENPKALHPGQPVTVFP</sequence>
<dbReference type="PANTHER" id="PTHR32347:SF23">
    <property type="entry name" value="BLL5650 PROTEIN"/>
    <property type="match status" value="1"/>
</dbReference>
<dbReference type="InterPro" id="IPR050465">
    <property type="entry name" value="UPF0194_transport"/>
</dbReference>
<organism evidence="3 4">
    <name type="scientific">Iodobacter violaceini</name>
    <dbReference type="NCBI Taxonomy" id="3044271"/>
    <lineage>
        <taxon>Bacteria</taxon>
        <taxon>Pseudomonadati</taxon>
        <taxon>Pseudomonadota</taxon>
        <taxon>Betaproteobacteria</taxon>
        <taxon>Neisseriales</taxon>
        <taxon>Chitinibacteraceae</taxon>
        <taxon>Iodobacter</taxon>
    </lineage>
</organism>
<keyword evidence="2" id="KW-0175">Coiled coil</keyword>
<accession>A0ABX0KT60</accession>
<reference evidence="3 4" key="1">
    <citation type="submission" date="2020-03" db="EMBL/GenBank/DDBJ databases">
        <title>Draft genome sequence of environmentally isolated violet-colored cultures.</title>
        <authorList>
            <person name="Wilson H.S."/>
        </authorList>
    </citation>
    <scope>NUCLEOTIDE SEQUENCE [LARGE SCALE GENOMIC DNA]</scope>
    <source>
        <strain evidence="3 4">HSC-16F04</strain>
    </source>
</reference>
<comment type="caution">
    <text evidence="3">The sequence shown here is derived from an EMBL/GenBank/DDBJ whole genome shotgun (WGS) entry which is preliminary data.</text>
</comment>
<dbReference type="PROSITE" id="PS51257">
    <property type="entry name" value="PROKAR_LIPOPROTEIN"/>
    <property type="match status" value="1"/>
</dbReference>
<keyword evidence="4" id="KW-1185">Reference proteome</keyword>
<protein>
    <submittedName>
        <fullName evidence="3">HlyD family efflux transporter periplasmic adaptor subunit</fullName>
    </submittedName>
</protein>
<gene>
    <name evidence="3" type="ORF">HA050_17200</name>
</gene>
<evidence type="ECO:0000256" key="1">
    <source>
        <dbReference type="ARBA" id="ARBA00004196"/>
    </source>
</evidence>
<dbReference type="Proteomes" id="UP000712570">
    <property type="component" value="Unassembled WGS sequence"/>
</dbReference>
<dbReference type="SUPFAM" id="SSF111369">
    <property type="entry name" value="HlyD-like secretion proteins"/>
    <property type="match status" value="1"/>
</dbReference>
<dbReference type="RefSeq" id="WP_166828862.1">
    <property type="nucleotide sequence ID" value="NZ_JAAOLX010000009.1"/>
</dbReference>
<name>A0ABX0KT60_9NEIS</name>
<comment type="subcellular location">
    <subcellularLocation>
        <location evidence="1">Cell envelope</location>
    </subcellularLocation>
</comment>
<dbReference type="PANTHER" id="PTHR32347">
    <property type="entry name" value="EFFLUX SYSTEM COMPONENT YKNX-RELATED"/>
    <property type="match status" value="1"/>
</dbReference>
<dbReference type="Gene3D" id="2.40.30.170">
    <property type="match status" value="1"/>
</dbReference>
<evidence type="ECO:0000256" key="2">
    <source>
        <dbReference type="ARBA" id="ARBA00023054"/>
    </source>
</evidence>
<dbReference type="Gene3D" id="1.10.287.470">
    <property type="entry name" value="Helix hairpin bin"/>
    <property type="match status" value="1"/>
</dbReference>
<proteinExistence type="predicted"/>
<dbReference type="Gene3D" id="2.40.50.100">
    <property type="match status" value="1"/>
</dbReference>
<evidence type="ECO:0000313" key="3">
    <source>
        <dbReference type="EMBL" id="NHQ87848.1"/>
    </source>
</evidence>
<dbReference type="EMBL" id="JAAOLX010000009">
    <property type="protein sequence ID" value="NHQ87848.1"/>
    <property type="molecule type" value="Genomic_DNA"/>
</dbReference>